<evidence type="ECO:0000256" key="3">
    <source>
        <dbReference type="SAM" id="MobiDB-lite"/>
    </source>
</evidence>
<keyword evidence="2" id="KW-0802">TPR repeat</keyword>
<dbReference type="EMBL" id="OE184837">
    <property type="protein sequence ID" value="CAD7576917.1"/>
    <property type="molecule type" value="Genomic_DNA"/>
</dbReference>
<name>A0A7R9PBN0_TIMCA</name>
<keyword evidence="1" id="KW-0677">Repeat</keyword>
<dbReference type="InterPro" id="IPR011990">
    <property type="entry name" value="TPR-like_helical_dom_sf"/>
</dbReference>
<evidence type="ECO:0000256" key="2">
    <source>
        <dbReference type="ARBA" id="ARBA00022803"/>
    </source>
</evidence>
<dbReference type="PANTHER" id="PTHR22904">
    <property type="entry name" value="TPR REPEAT CONTAINING PROTEIN"/>
    <property type="match status" value="1"/>
</dbReference>
<dbReference type="Gene3D" id="1.25.40.10">
    <property type="entry name" value="Tetratricopeptide repeat domain"/>
    <property type="match status" value="1"/>
</dbReference>
<proteinExistence type="predicted"/>
<accession>A0A7R9PBN0</accession>
<gene>
    <name evidence="4" type="ORF">TCMB3V08_LOCUS9477</name>
</gene>
<dbReference type="GO" id="GO:0051879">
    <property type="term" value="F:Hsp90 protein binding"/>
    <property type="evidence" value="ECO:0007669"/>
    <property type="project" value="TreeGrafter"/>
</dbReference>
<dbReference type="PANTHER" id="PTHR22904:SF523">
    <property type="entry name" value="STRESS-INDUCED-PHOSPHOPROTEIN 1"/>
    <property type="match status" value="1"/>
</dbReference>
<dbReference type="SUPFAM" id="SSF48452">
    <property type="entry name" value="TPR-like"/>
    <property type="match status" value="1"/>
</dbReference>
<feature type="region of interest" description="Disordered" evidence="3">
    <location>
        <begin position="1"/>
        <end position="21"/>
    </location>
</feature>
<organism evidence="4">
    <name type="scientific">Timema californicum</name>
    <name type="common">California timema</name>
    <name type="synonym">Walking stick</name>
    <dbReference type="NCBI Taxonomy" id="61474"/>
    <lineage>
        <taxon>Eukaryota</taxon>
        <taxon>Metazoa</taxon>
        <taxon>Ecdysozoa</taxon>
        <taxon>Arthropoda</taxon>
        <taxon>Hexapoda</taxon>
        <taxon>Insecta</taxon>
        <taxon>Pterygota</taxon>
        <taxon>Neoptera</taxon>
        <taxon>Polyneoptera</taxon>
        <taxon>Phasmatodea</taxon>
        <taxon>Timematodea</taxon>
        <taxon>Timematoidea</taxon>
        <taxon>Timematidae</taxon>
        <taxon>Timema</taxon>
    </lineage>
</organism>
<protein>
    <submittedName>
        <fullName evidence="4">(California timema) hypothetical protein</fullName>
    </submittedName>
</protein>
<reference evidence="4" key="1">
    <citation type="submission" date="2020-11" db="EMBL/GenBank/DDBJ databases">
        <authorList>
            <person name="Tran Van P."/>
        </authorList>
    </citation>
    <scope>NUCLEOTIDE SEQUENCE</scope>
</reference>
<dbReference type="AlphaFoldDB" id="A0A7R9PBN0"/>
<sequence length="185" mass="20175">MSQRDLSEVEPEGTSQLPASSKALFMDKVRQSNSACQSGDYPTAVALYTDALQLDPTNHILYSNRSAAHVKMGQFAQALQDAIRARELNLKWPKEHNRGLERGKGRGTLQMHLPDRTSGVDLEGCRTCWMALPSYTLVLECDITGMIPEVIASSGRVEPSSFPAGCGSSSEQTVGWSAARSQLFL</sequence>
<evidence type="ECO:0000313" key="4">
    <source>
        <dbReference type="EMBL" id="CAD7576917.1"/>
    </source>
</evidence>
<dbReference type="Pfam" id="PF13414">
    <property type="entry name" value="TPR_11"/>
    <property type="match status" value="1"/>
</dbReference>
<evidence type="ECO:0000256" key="1">
    <source>
        <dbReference type="ARBA" id="ARBA00022737"/>
    </source>
</evidence>